<dbReference type="Proteomes" id="UP000814353">
    <property type="component" value="Unassembled WGS sequence"/>
</dbReference>
<dbReference type="EMBL" id="JABFUB010000035">
    <property type="protein sequence ID" value="MCG6663815.1"/>
    <property type="molecule type" value="Genomic_DNA"/>
</dbReference>
<comment type="caution">
    <text evidence="1">The sequence shown here is derived from an EMBL/GenBank/DDBJ whole genome shotgun (WGS) entry which is preliminary data.</text>
</comment>
<accession>A0A7V9W4W8</accession>
<name>A0A7V9W4W8_9GAMM</name>
<dbReference type="InterPro" id="IPR025506">
    <property type="entry name" value="Abi_alpha"/>
</dbReference>
<proteinExistence type="predicted"/>
<dbReference type="AlphaFoldDB" id="A0A7V9W4W8"/>
<dbReference type="Pfam" id="PF14337">
    <property type="entry name" value="Abi_alpha"/>
    <property type="match status" value="1"/>
</dbReference>
<dbReference type="Gene3D" id="3.30.110.190">
    <property type="match status" value="1"/>
</dbReference>
<evidence type="ECO:0000313" key="4">
    <source>
        <dbReference type="Proteomes" id="UP000814353"/>
    </source>
</evidence>
<gene>
    <name evidence="1" type="ORF">H1D44_19680</name>
    <name evidence="2" type="ORF">HOP48_20015</name>
</gene>
<protein>
    <submittedName>
        <fullName evidence="1">DUF4393 domain-containing protein</fullName>
    </submittedName>
</protein>
<evidence type="ECO:0000313" key="2">
    <source>
        <dbReference type="EMBL" id="MCG6663815.1"/>
    </source>
</evidence>
<sequence length="268" mass="29999">MTDKRPMEHVAEIIVDKIKDSEDVKESADNLGKALLVTTTAIKNALLPLAALNYGIEKARQYFETKFSGELSEKVKEIPPEDIVDPKPYIAAPALQGLAFTHEEESLKELFLNLIAASMDRKKSALAHPAFVEIIKQLDPLEARLLQKIISYNGLIPVVELHYEKPDKRERLTAYRHLLNVDYYEGGEKQSAANVPAMVDNWVRLGLVVVDYSVSIPADSAYGWVEEREEFLSVSQQNSEGHKVVISRGVLYRTDFGENFSAAVGVTR</sequence>
<dbReference type="EMBL" id="JACEFT010000046">
    <property type="protein sequence ID" value="MBA2781102.1"/>
    <property type="molecule type" value="Genomic_DNA"/>
</dbReference>
<reference evidence="2 4" key="1">
    <citation type="submission" date="2020-05" db="EMBL/GenBank/DDBJ databases">
        <title>Comparative genomic analysis of denitrifying bacteria from Halomonas genus.</title>
        <authorList>
            <person name="Wang L."/>
            <person name="Shao Z."/>
        </authorList>
    </citation>
    <scope>NUCLEOTIDE SEQUENCE [LARGE SCALE GENOMIC DNA]</scope>
    <source>
        <strain evidence="2 4">DSM 17331</strain>
    </source>
</reference>
<evidence type="ECO:0000313" key="1">
    <source>
        <dbReference type="EMBL" id="MBA2781102.1"/>
    </source>
</evidence>
<reference evidence="1 3" key="2">
    <citation type="submission" date="2020-07" db="EMBL/GenBank/DDBJ databases">
        <title>Identification of Halomonas strains.</title>
        <authorList>
            <person name="Xiao Z."/>
            <person name="Shen J."/>
        </authorList>
    </citation>
    <scope>NUCLEOTIDE SEQUENCE [LARGE SCALE GENOMIC DNA]</scope>
    <source>
        <strain evidence="1 3">DSM 17331</strain>
    </source>
</reference>
<dbReference type="RefSeq" id="WP_181516974.1">
    <property type="nucleotide sequence ID" value="NZ_JABFUB010000035.1"/>
</dbReference>
<dbReference type="Proteomes" id="UP000518091">
    <property type="component" value="Unassembled WGS sequence"/>
</dbReference>
<evidence type="ECO:0000313" key="3">
    <source>
        <dbReference type="Proteomes" id="UP000518091"/>
    </source>
</evidence>
<organism evidence="1 3">
    <name type="scientific">Billgrantia kenyensis</name>
    <dbReference type="NCBI Taxonomy" id="321266"/>
    <lineage>
        <taxon>Bacteria</taxon>
        <taxon>Pseudomonadati</taxon>
        <taxon>Pseudomonadota</taxon>
        <taxon>Gammaproteobacteria</taxon>
        <taxon>Oceanospirillales</taxon>
        <taxon>Halomonadaceae</taxon>
        <taxon>Billgrantia</taxon>
    </lineage>
</organism>
<keyword evidence="4" id="KW-1185">Reference proteome</keyword>